<comment type="caution">
    <text evidence="1">The sequence shown here is derived from an EMBL/GenBank/DDBJ whole genome shotgun (WGS) entry which is preliminary data.</text>
</comment>
<protein>
    <submittedName>
        <fullName evidence="1">Uncharacterized protein</fullName>
    </submittedName>
</protein>
<dbReference type="Proteomes" id="UP000663829">
    <property type="component" value="Unassembled WGS sequence"/>
</dbReference>
<organism evidence="1 5">
    <name type="scientific">Didymodactylos carnosus</name>
    <dbReference type="NCBI Taxonomy" id="1234261"/>
    <lineage>
        <taxon>Eukaryota</taxon>
        <taxon>Metazoa</taxon>
        <taxon>Spiralia</taxon>
        <taxon>Gnathifera</taxon>
        <taxon>Rotifera</taxon>
        <taxon>Eurotatoria</taxon>
        <taxon>Bdelloidea</taxon>
        <taxon>Philodinida</taxon>
        <taxon>Philodinidae</taxon>
        <taxon>Didymodactylos</taxon>
    </lineage>
</organism>
<reference evidence="1" key="1">
    <citation type="submission" date="2021-02" db="EMBL/GenBank/DDBJ databases">
        <authorList>
            <person name="Nowell W R."/>
        </authorList>
    </citation>
    <scope>NUCLEOTIDE SEQUENCE</scope>
</reference>
<dbReference type="Proteomes" id="UP000682733">
    <property type="component" value="Unassembled WGS sequence"/>
</dbReference>
<accession>A0A813TEW6</accession>
<dbReference type="EMBL" id="CAJOBA010012002">
    <property type="protein sequence ID" value="CAF3873066.1"/>
    <property type="molecule type" value="Genomic_DNA"/>
</dbReference>
<dbReference type="AlphaFoldDB" id="A0A813TEW6"/>
<dbReference type="EMBL" id="CAJOBC010000504">
    <property type="protein sequence ID" value="CAF3594296.1"/>
    <property type="molecule type" value="Genomic_DNA"/>
</dbReference>
<evidence type="ECO:0000313" key="2">
    <source>
        <dbReference type="EMBL" id="CAF1107829.1"/>
    </source>
</evidence>
<dbReference type="EMBL" id="CAJNOQ010000504">
    <property type="protein sequence ID" value="CAF0808777.1"/>
    <property type="molecule type" value="Genomic_DNA"/>
</dbReference>
<evidence type="ECO:0000313" key="3">
    <source>
        <dbReference type="EMBL" id="CAF3594296.1"/>
    </source>
</evidence>
<gene>
    <name evidence="1" type="ORF">GPM918_LOCUS3916</name>
    <name evidence="2" type="ORF">OVA965_LOCUS19613</name>
    <name evidence="3" type="ORF">SRO942_LOCUS3916</name>
    <name evidence="4" type="ORF">TMI583_LOCUS19717</name>
</gene>
<evidence type="ECO:0000313" key="5">
    <source>
        <dbReference type="Proteomes" id="UP000663829"/>
    </source>
</evidence>
<proteinExistence type="predicted"/>
<dbReference type="EMBL" id="CAJNOK010010159">
    <property type="protein sequence ID" value="CAF1107829.1"/>
    <property type="molecule type" value="Genomic_DNA"/>
</dbReference>
<keyword evidence="5" id="KW-1185">Reference proteome</keyword>
<name>A0A813TEW6_9BILA</name>
<evidence type="ECO:0000313" key="4">
    <source>
        <dbReference type="EMBL" id="CAF3873066.1"/>
    </source>
</evidence>
<dbReference type="Proteomes" id="UP000677228">
    <property type="component" value="Unassembled WGS sequence"/>
</dbReference>
<sequence>MSDKDVFEHHTHSIHKCVETLRLEGEFIYEKLSKIFKMWNEKLLCDGEMVGIYILCYIQYRKPDTWLQTKRTQTLCTMEDDSNFISLYDISCLQFNDKTRRRLPLRPTIYSLFGNYVLQTIPLPVSRSIVRWLEPEQHWKLTLMTIIPSPFQVLRQQSQGERVVTMIVEKETMSKLIMNEHDAFSFILHDLCHSNKFYLNQDNFHGQVGFYRLILQAIDADLFSSKMLESDSQFSQEFDYCISDMNTYCVHLLKYLKACLLFHFLRINGQRIEEKLNSESQYMYEQFLEQLMKLWNMNDDEKEAVRCLNSDEFRAKEHCTILQNYFETHGLLK</sequence>
<dbReference type="Proteomes" id="UP000681722">
    <property type="component" value="Unassembled WGS sequence"/>
</dbReference>
<evidence type="ECO:0000313" key="1">
    <source>
        <dbReference type="EMBL" id="CAF0808777.1"/>
    </source>
</evidence>